<name>A0A0E3UZU8_9BURK</name>
<evidence type="ECO:0000313" key="2">
    <source>
        <dbReference type="EMBL" id="AKD24714.1"/>
    </source>
</evidence>
<dbReference type="AlphaFoldDB" id="A0A0E3UZU8"/>
<gene>
    <name evidence="2" type="ORF">CL55_00003810</name>
</gene>
<protein>
    <submittedName>
        <fullName evidence="2">Zn-dependent hydrolase, including glyoxylase</fullName>
        <ecNumber evidence="2">3.5.2.6</ecNumber>
    </submittedName>
</protein>
<accession>A0A0E3UZU8</accession>
<keyword evidence="3" id="KW-1185">Reference proteome</keyword>
<dbReference type="PATRIC" id="fig|576611.7.peg.382"/>
<dbReference type="PANTHER" id="PTHR23131">
    <property type="entry name" value="ENDORIBONUCLEASE LACTB2"/>
    <property type="match status" value="1"/>
</dbReference>
<dbReference type="InterPro" id="IPR001279">
    <property type="entry name" value="Metallo-B-lactamas"/>
</dbReference>
<dbReference type="EC" id="3.5.2.6" evidence="2"/>
<dbReference type="InterPro" id="IPR050662">
    <property type="entry name" value="Sec-metab_biosynth-thioest"/>
</dbReference>
<dbReference type="Proteomes" id="UP000061135">
    <property type="component" value="Chromosome"/>
</dbReference>
<evidence type="ECO:0000259" key="1">
    <source>
        <dbReference type="SMART" id="SM00849"/>
    </source>
</evidence>
<reference evidence="2 3" key="1">
    <citation type="submission" date="2014-03" db="EMBL/GenBank/DDBJ databases">
        <title>Genome of Polynucleobacter strain MWH-MoK4.</title>
        <authorList>
            <person name="Hahn M.W."/>
        </authorList>
    </citation>
    <scope>NUCLEOTIDE SEQUENCE [LARGE SCALE GENOMIC DNA]</scope>
    <source>
        <strain evidence="2 3">MWH-MoK4</strain>
    </source>
</reference>
<dbReference type="GO" id="GO:0008800">
    <property type="term" value="F:beta-lactamase activity"/>
    <property type="evidence" value="ECO:0007669"/>
    <property type="project" value="UniProtKB-EC"/>
</dbReference>
<dbReference type="CDD" id="cd06262">
    <property type="entry name" value="metallo-hydrolase-like_MBL-fold"/>
    <property type="match status" value="1"/>
</dbReference>
<dbReference type="HOGENOM" id="CLU_056720_0_0_4"/>
<organism evidence="2 3">
    <name type="scientific">Polynucleobacter duraquae</name>
    <dbReference type="NCBI Taxonomy" id="1835254"/>
    <lineage>
        <taxon>Bacteria</taxon>
        <taxon>Pseudomonadati</taxon>
        <taxon>Pseudomonadota</taxon>
        <taxon>Betaproteobacteria</taxon>
        <taxon>Burkholderiales</taxon>
        <taxon>Burkholderiaceae</taxon>
        <taxon>Polynucleobacter</taxon>
    </lineage>
</organism>
<dbReference type="EMBL" id="CP007501">
    <property type="protein sequence ID" value="AKD24714.1"/>
    <property type="molecule type" value="Genomic_DNA"/>
</dbReference>
<dbReference type="Pfam" id="PF00753">
    <property type="entry name" value="Lactamase_B"/>
    <property type="match status" value="1"/>
</dbReference>
<dbReference type="InterPro" id="IPR036866">
    <property type="entry name" value="RibonucZ/Hydroxyglut_hydro"/>
</dbReference>
<sequence length="314" mass="35438">MKVLEKRIGNYLLPPGIEIFERGWLSANNVLLFSEEDVSLVDSGYCAHQQLTVDLVTHALKQHHLETLNKVVNTHLHSDHCGGNTVLSETFDCEIWIPEAEAIAIRDWNEDLLSFQQLGQECPRFTHHALLVPGEEIILGPYRWQILAAPGHDNHSIMLYQEQHQILISADALWEEGFGVIFPELWGEGGFEEVAQTLELIESLPVALVIPGHGKPFTDVRQSIETAKSRLDYLSSDADRNARHGAKVLLKYKLLEWRSQKLAEVNQWIAGTPVLESIRKQLNMSSEDFQVWLVEALVKSKAAAVHKDHLVNLG</sequence>
<proteinExistence type="predicted"/>
<dbReference type="OrthoDB" id="2971563at2"/>
<keyword evidence="2" id="KW-0378">Hydrolase</keyword>
<dbReference type="STRING" id="1835254.CL55_00003810"/>
<dbReference type="PANTHER" id="PTHR23131:SF4">
    <property type="entry name" value="METALLO-BETA-LACTAMASE SUPERFAMILY POTEIN"/>
    <property type="match status" value="1"/>
</dbReference>
<dbReference type="SUPFAM" id="SSF56281">
    <property type="entry name" value="Metallo-hydrolase/oxidoreductase"/>
    <property type="match status" value="1"/>
</dbReference>
<dbReference type="KEGG" id="pdq:CL55_00003810"/>
<dbReference type="SMART" id="SM00849">
    <property type="entry name" value="Lactamase_B"/>
    <property type="match status" value="1"/>
</dbReference>
<evidence type="ECO:0000313" key="3">
    <source>
        <dbReference type="Proteomes" id="UP000061135"/>
    </source>
</evidence>
<dbReference type="Gene3D" id="3.60.15.10">
    <property type="entry name" value="Ribonuclease Z/Hydroxyacylglutathione hydrolase-like"/>
    <property type="match status" value="1"/>
</dbReference>
<dbReference type="RefSeq" id="WP_046329633.1">
    <property type="nucleotide sequence ID" value="NZ_CP007501.1"/>
</dbReference>
<feature type="domain" description="Metallo-beta-lactamase" evidence="1">
    <location>
        <begin position="26"/>
        <end position="213"/>
    </location>
</feature>